<comment type="caution">
    <text evidence="3">The sequence shown here is derived from an EMBL/GenBank/DDBJ whole genome shotgun (WGS) entry which is preliminary data.</text>
</comment>
<dbReference type="AlphaFoldDB" id="A0A4R7J5L9"/>
<proteinExistence type="predicted"/>
<evidence type="ECO:0000256" key="2">
    <source>
        <dbReference type="SAM" id="SignalP"/>
    </source>
</evidence>
<feature type="region of interest" description="Disordered" evidence="1">
    <location>
        <begin position="270"/>
        <end position="302"/>
    </location>
</feature>
<dbReference type="RefSeq" id="WP_133753097.1">
    <property type="nucleotide sequence ID" value="NZ_SOAW01000001.1"/>
</dbReference>
<dbReference type="OrthoDB" id="9801244at2"/>
<reference evidence="3 4" key="1">
    <citation type="submission" date="2019-03" db="EMBL/GenBank/DDBJ databases">
        <title>Genomic Encyclopedia of Archaeal and Bacterial Type Strains, Phase II (KMG-II): from individual species to whole genera.</title>
        <authorList>
            <person name="Goeker M."/>
        </authorList>
    </citation>
    <scope>NUCLEOTIDE SEQUENCE [LARGE SCALE GENOMIC DNA]</scope>
    <source>
        <strain evidence="3 4">DSM 24323</strain>
    </source>
</reference>
<feature type="compositionally biased region" description="Basic and acidic residues" evidence="1">
    <location>
        <begin position="353"/>
        <end position="369"/>
    </location>
</feature>
<feature type="compositionally biased region" description="Acidic residues" evidence="1">
    <location>
        <begin position="574"/>
        <end position="583"/>
    </location>
</feature>
<evidence type="ECO:0000313" key="4">
    <source>
        <dbReference type="Proteomes" id="UP000295371"/>
    </source>
</evidence>
<dbReference type="EMBL" id="SOAW01000001">
    <property type="protein sequence ID" value="TDT32455.1"/>
    <property type="molecule type" value="Genomic_DNA"/>
</dbReference>
<feature type="compositionally biased region" description="Low complexity" evidence="1">
    <location>
        <begin position="382"/>
        <end position="394"/>
    </location>
</feature>
<name>A0A4R7J5L9_9ACTN</name>
<feature type="chain" id="PRO_5020226744" evidence="2">
    <location>
        <begin position="31"/>
        <end position="611"/>
    </location>
</feature>
<sequence>MVRGNGTRRWASLLIALLTLLIGPAGFAVAADDVAFTVDDEAIAAPTGFAYDVETDRYWMARSSGAGEVVGLNSDGEVEGVVGFGAETQQVQALADDADRLFVGDIGDVDLNREFVTVYFLTNAEPGTGDGTYGAFDLAYPDGPHDAKAMFVRSGRVYLVTAGDDPAIYAAPEQPDRTGVNQLERLGDAPANVTDATVLGDGRVVLRTYTSLHVLDGDGVEVGSSELPWQQAGETIARDAEDDSQVLIGDSAQPIQVLRTAIPDEVTPVAEAPAEPPASPGAEPAEDTSGETEVAEPSSGGAARTGTFVAIGLAALVAVLAAVIAFRAKSPAGADLRPRVTFSEPPGSAVWRAGREDEQSSEQADRVAESPEEAESSEVDAEGSAGRAGAAESDASGERGRETAGFAGAVGEADVGDERAAESGSPAEDLGERGGSKEDVGAAAEEVTGAAGQGSTAGELATSTAAEEANGAGNRADPALTNPSAVRTADATDGAAEAATTRSPWQRLHPPAEAPDVSGAGAAGAGAAGAGAAGAGAEGTGASGQESGAGEQSDEVAPAPTPRRAVRRTTFTETDLDDDDDDLGLAPWERQPVDDAAGEPSRPRRGFPFTD</sequence>
<feature type="signal peptide" evidence="2">
    <location>
        <begin position="1"/>
        <end position="30"/>
    </location>
</feature>
<feature type="compositionally biased region" description="Acidic residues" evidence="1">
    <location>
        <begin position="284"/>
        <end position="294"/>
    </location>
</feature>
<gene>
    <name evidence="3" type="ORF">CLV29_0030</name>
</gene>
<dbReference type="Proteomes" id="UP000295371">
    <property type="component" value="Unassembled WGS sequence"/>
</dbReference>
<feature type="region of interest" description="Disordered" evidence="1">
    <location>
        <begin position="336"/>
        <end position="611"/>
    </location>
</feature>
<feature type="compositionally biased region" description="Low complexity" evidence="1">
    <location>
        <begin position="488"/>
        <end position="501"/>
    </location>
</feature>
<accession>A0A4R7J5L9</accession>
<organism evidence="3 4">
    <name type="scientific">Naumannella halotolerans</name>
    <dbReference type="NCBI Taxonomy" id="993414"/>
    <lineage>
        <taxon>Bacteria</taxon>
        <taxon>Bacillati</taxon>
        <taxon>Actinomycetota</taxon>
        <taxon>Actinomycetes</taxon>
        <taxon>Propionibacteriales</taxon>
        <taxon>Propionibacteriaceae</taxon>
        <taxon>Naumannella</taxon>
    </lineage>
</organism>
<keyword evidence="4" id="KW-1185">Reference proteome</keyword>
<keyword evidence="2" id="KW-0732">Signal</keyword>
<feature type="compositionally biased region" description="Low complexity" evidence="1">
    <location>
        <begin position="441"/>
        <end position="454"/>
    </location>
</feature>
<feature type="compositionally biased region" description="Basic and acidic residues" evidence="1">
    <location>
        <begin position="430"/>
        <end position="440"/>
    </location>
</feature>
<evidence type="ECO:0000313" key="3">
    <source>
        <dbReference type="EMBL" id="TDT32455.1"/>
    </source>
</evidence>
<evidence type="ECO:0000256" key="1">
    <source>
        <dbReference type="SAM" id="MobiDB-lite"/>
    </source>
</evidence>
<feature type="compositionally biased region" description="Low complexity" evidence="1">
    <location>
        <begin position="461"/>
        <end position="476"/>
    </location>
</feature>
<feature type="compositionally biased region" description="Gly residues" evidence="1">
    <location>
        <begin position="521"/>
        <end position="542"/>
    </location>
</feature>
<protein>
    <submittedName>
        <fullName evidence="3">Uncharacterized protein</fullName>
    </submittedName>
</protein>
<feature type="compositionally biased region" description="Acidic residues" evidence="1">
    <location>
        <begin position="370"/>
        <end position="381"/>
    </location>
</feature>